<dbReference type="SUPFAM" id="SSF52980">
    <property type="entry name" value="Restriction endonuclease-like"/>
    <property type="match status" value="1"/>
</dbReference>
<organism evidence="3 4">
    <name type="scientific">Haloferax massiliensis</name>
    <dbReference type="NCBI Taxonomy" id="1476858"/>
    <lineage>
        <taxon>Archaea</taxon>
        <taxon>Methanobacteriati</taxon>
        <taxon>Methanobacteriota</taxon>
        <taxon>Stenosarchaea group</taxon>
        <taxon>Halobacteria</taxon>
        <taxon>Halobacteriales</taxon>
        <taxon>Haloferacaceae</taxon>
        <taxon>Haloferax</taxon>
    </lineage>
</organism>
<keyword evidence="3" id="KW-0540">Nuclease</keyword>
<dbReference type="PANTHER" id="PTHR30015:SF7">
    <property type="entry name" value="TYPE IV METHYL-DIRECTED RESTRICTION ENZYME ECOKMRR"/>
    <property type="match status" value="1"/>
</dbReference>
<dbReference type="OrthoDB" id="141004at2157"/>
<dbReference type="RefSeq" id="WP_089776996.1">
    <property type="nucleotide sequence ID" value="NZ_CABLRR010000001.1"/>
</dbReference>
<dbReference type="InterPro" id="IPR011856">
    <property type="entry name" value="tRNA_endonuc-like_dom_sf"/>
</dbReference>
<keyword evidence="4" id="KW-1185">Reference proteome</keyword>
<feature type="domain" description="Restriction endonuclease type IV Mrr" evidence="2">
    <location>
        <begin position="213"/>
        <end position="323"/>
    </location>
</feature>
<name>A0A0D6JMA9_9EURY</name>
<evidence type="ECO:0000313" key="4">
    <source>
        <dbReference type="Proteomes" id="UP000198902"/>
    </source>
</evidence>
<feature type="region of interest" description="Disordered" evidence="1">
    <location>
        <begin position="177"/>
        <end position="208"/>
    </location>
</feature>
<proteinExistence type="predicted"/>
<evidence type="ECO:0000313" key="3">
    <source>
        <dbReference type="EMBL" id="CQR49026.1"/>
    </source>
</evidence>
<dbReference type="GO" id="GO:0015666">
    <property type="term" value="F:restriction endodeoxyribonuclease activity"/>
    <property type="evidence" value="ECO:0007669"/>
    <property type="project" value="TreeGrafter"/>
</dbReference>
<dbReference type="InterPro" id="IPR052906">
    <property type="entry name" value="Type_IV_Methyl-Rstrct_Enzyme"/>
</dbReference>
<accession>A0A0D6JMA9</accession>
<feature type="compositionally biased region" description="Polar residues" evidence="1">
    <location>
        <begin position="180"/>
        <end position="194"/>
    </location>
</feature>
<keyword evidence="3" id="KW-0255">Endonuclease</keyword>
<evidence type="ECO:0000256" key="1">
    <source>
        <dbReference type="SAM" id="MobiDB-lite"/>
    </source>
</evidence>
<dbReference type="EMBL" id="CSTE01000001">
    <property type="protein sequence ID" value="CQR49026.1"/>
    <property type="molecule type" value="Genomic_DNA"/>
</dbReference>
<protein>
    <submittedName>
        <fullName evidence="3">Restriction endonuclease</fullName>
    </submittedName>
</protein>
<dbReference type="GO" id="GO:0009307">
    <property type="term" value="P:DNA restriction-modification system"/>
    <property type="evidence" value="ECO:0007669"/>
    <property type="project" value="InterPro"/>
</dbReference>
<sequence length="405" mass="45430">MDIDTLIEQAEGVVWGSALRCDFNGYVPPLAQDWLYGDPPVDYLRSGEQPHFTGIAEDRVLKFRVEEKEELEKLSRIEFSRIQEGLMYDGWTGYLSSDSAYCSILLVTDQRVMIFVGQEGGDQVVEFPFEDPNFTAISPGLVIHADGYEYKLHAFSSVFRNTTIQTVVDIFGPEVEVNSPHHQQSNERSQQDKNTAAEATREGRPAVSVPDLLSLTPTSFEEYVADVWRAEGYECELTPRSADDGIDILADGESHRVLIQAKRYSTQSIGIEPVQRMAGLLVDNEYQADEVVIATTSSFTKSARRRARNIDNLLLMTGDEVVKRGNDAGLHLETEDGDPIYETEVSRDEILDLLGPDPLRTVEVQNALETNAKPLVQKLKELEDEGKVKGKHIGNGHYIWYLPTQ</sequence>
<reference evidence="4" key="1">
    <citation type="submission" date="2015-03" db="EMBL/GenBank/DDBJ databases">
        <authorList>
            <person name="Urmite Genomes"/>
        </authorList>
    </citation>
    <scope>NUCLEOTIDE SEQUENCE [LARGE SCALE GENOMIC DNA]</scope>
    <source>
        <strain evidence="4">Arc-Hr</strain>
    </source>
</reference>
<dbReference type="InterPro" id="IPR007560">
    <property type="entry name" value="Restrct_endonuc_IV_Mrr"/>
</dbReference>
<evidence type="ECO:0000259" key="2">
    <source>
        <dbReference type="Pfam" id="PF04471"/>
    </source>
</evidence>
<dbReference type="InterPro" id="IPR011335">
    <property type="entry name" value="Restrct_endonuc-II-like"/>
</dbReference>
<dbReference type="GO" id="GO:0003677">
    <property type="term" value="F:DNA binding"/>
    <property type="evidence" value="ECO:0007669"/>
    <property type="project" value="InterPro"/>
</dbReference>
<dbReference type="AlphaFoldDB" id="A0A0D6JMA9"/>
<dbReference type="Gene3D" id="3.40.1350.10">
    <property type="match status" value="1"/>
</dbReference>
<keyword evidence="3" id="KW-0378">Hydrolase</keyword>
<dbReference type="Proteomes" id="UP000198902">
    <property type="component" value="Unassembled WGS sequence"/>
</dbReference>
<gene>
    <name evidence="3" type="ORF">BN996_00481</name>
</gene>
<dbReference type="Pfam" id="PF04471">
    <property type="entry name" value="Mrr_cat"/>
    <property type="match status" value="1"/>
</dbReference>
<dbReference type="PANTHER" id="PTHR30015">
    <property type="entry name" value="MRR RESTRICTION SYSTEM PROTEIN"/>
    <property type="match status" value="1"/>
</dbReference>